<feature type="domain" description="N-acetyltransferase" evidence="6">
    <location>
        <begin position="15"/>
        <end position="178"/>
    </location>
</feature>
<dbReference type="Gene3D" id="3.40.630.30">
    <property type="match status" value="1"/>
</dbReference>
<dbReference type="GO" id="GO:0016410">
    <property type="term" value="F:N-acyltransferase activity"/>
    <property type="evidence" value="ECO:0007669"/>
    <property type="project" value="TreeGrafter"/>
</dbReference>
<dbReference type="GO" id="GO:0019290">
    <property type="term" value="P:siderophore biosynthetic process"/>
    <property type="evidence" value="ECO:0007669"/>
    <property type="project" value="InterPro"/>
</dbReference>
<reference evidence="7 8" key="1">
    <citation type="submission" date="2019-11" db="EMBL/GenBank/DDBJ databases">
        <title>Genome sequences of 17 halophilic strains isolated from different environments.</title>
        <authorList>
            <person name="Furrow R.E."/>
        </authorList>
    </citation>
    <scope>NUCLEOTIDE SEQUENCE [LARGE SCALE GENOMIC DNA]</scope>
    <source>
        <strain evidence="7 8">22511_23_Filter</strain>
    </source>
</reference>
<dbReference type="Pfam" id="PF13523">
    <property type="entry name" value="Acetyltransf_8"/>
    <property type="match status" value="1"/>
</dbReference>
<dbReference type="PANTHER" id="PTHR31438:SF1">
    <property type="entry name" value="LYSINE N-ACYLTRANSFERASE C17G9.06C-RELATED"/>
    <property type="match status" value="1"/>
</dbReference>
<dbReference type="SUPFAM" id="SSF55729">
    <property type="entry name" value="Acyl-CoA N-acyltransferases (Nat)"/>
    <property type="match status" value="1"/>
</dbReference>
<comment type="pathway">
    <text evidence="2">Siderophore biosynthesis.</text>
</comment>
<gene>
    <name evidence="7" type="ORF">GLW04_03485</name>
</gene>
<evidence type="ECO:0000256" key="1">
    <source>
        <dbReference type="ARBA" id="ARBA00003818"/>
    </source>
</evidence>
<dbReference type="Proteomes" id="UP000460949">
    <property type="component" value="Unassembled WGS sequence"/>
</dbReference>
<evidence type="ECO:0000256" key="3">
    <source>
        <dbReference type="ARBA" id="ARBA00020586"/>
    </source>
</evidence>
<dbReference type="PROSITE" id="PS51186">
    <property type="entry name" value="GNAT"/>
    <property type="match status" value="1"/>
</dbReference>
<evidence type="ECO:0000256" key="4">
    <source>
        <dbReference type="ARBA" id="ARBA00023251"/>
    </source>
</evidence>
<evidence type="ECO:0000256" key="5">
    <source>
        <dbReference type="ARBA" id="ARBA00031122"/>
    </source>
</evidence>
<evidence type="ECO:0000259" key="6">
    <source>
        <dbReference type="PROSITE" id="PS51186"/>
    </source>
</evidence>
<name>A0A845DY17_9BACI</name>
<dbReference type="EMBL" id="WMET01000001">
    <property type="protein sequence ID" value="MYL18937.1"/>
    <property type="molecule type" value="Genomic_DNA"/>
</dbReference>
<proteinExistence type="predicted"/>
<accession>A0A845DY17</accession>
<comment type="function">
    <text evidence="1">Acyltransferase required for the direct transfer of medium- to long-chain fatty acyl moieties from a carrier protein (MbtL) on to the epsilon-amino group of lysine residue in the mycobactin core.</text>
</comment>
<dbReference type="InterPro" id="IPR000182">
    <property type="entry name" value="GNAT_dom"/>
</dbReference>
<keyword evidence="4" id="KW-0046">Antibiotic resistance</keyword>
<dbReference type="SMART" id="SM01006">
    <property type="entry name" value="AlcB"/>
    <property type="match status" value="1"/>
</dbReference>
<evidence type="ECO:0000313" key="8">
    <source>
        <dbReference type="Proteomes" id="UP000460949"/>
    </source>
</evidence>
<dbReference type="GO" id="GO:0046677">
    <property type="term" value="P:response to antibiotic"/>
    <property type="evidence" value="ECO:0007669"/>
    <property type="project" value="UniProtKB-KW"/>
</dbReference>
<organism evidence="7 8">
    <name type="scientific">Halobacillus litoralis</name>
    <dbReference type="NCBI Taxonomy" id="45668"/>
    <lineage>
        <taxon>Bacteria</taxon>
        <taxon>Bacillati</taxon>
        <taxon>Bacillota</taxon>
        <taxon>Bacilli</taxon>
        <taxon>Bacillales</taxon>
        <taxon>Bacillaceae</taxon>
        <taxon>Halobacillus</taxon>
    </lineage>
</organism>
<protein>
    <recommendedName>
        <fullName evidence="3">Lysine N-acyltransferase MbtK</fullName>
    </recommendedName>
    <alternativeName>
        <fullName evidence="5">Mycobactin synthase protein K</fullName>
    </alternativeName>
</protein>
<dbReference type="InterPro" id="IPR019432">
    <property type="entry name" value="Acyltransferase_MbtK/IucB-like"/>
</dbReference>
<dbReference type="AlphaFoldDB" id="A0A845DY17"/>
<dbReference type="InterPro" id="IPR016181">
    <property type="entry name" value="Acyl_CoA_acyltransferase"/>
</dbReference>
<sequence length="206" mass="23999">MTDVEITELEKKDVFTFRPLRLEDADTLYAWMHQKHIAPFWQLDLPMEPFKEWVESSITAEHKDCYLVDWNGEPAGYLIAYRAADDPVHHYYDHREGDLGMHVLVGPEKYLNKQAGRQLLQSMIQFLFFTYETERIIGEPDIRNRIILPIMKGLGGEVLHRVHLPHKRAALIAGEKQTVEQVRNKRDIHVSFQTKEGKEALHGKNG</sequence>
<evidence type="ECO:0000313" key="7">
    <source>
        <dbReference type="EMBL" id="MYL18937.1"/>
    </source>
</evidence>
<comment type="caution">
    <text evidence="7">The sequence shown here is derived from an EMBL/GenBank/DDBJ whole genome shotgun (WGS) entry which is preliminary data.</text>
</comment>
<dbReference type="PANTHER" id="PTHR31438">
    <property type="entry name" value="LYSINE N-ACYLTRANSFERASE C17G9.06C-RELATED"/>
    <property type="match status" value="1"/>
</dbReference>
<keyword evidence="7" id="KW-0808">Transferase</keyword>
<evidence type="ECO:0000256" key="2">
    <source>
        <dbReference type="ARBA" id="ARBA00004924"/>
    </source>
</evidence>